<evidence type="ECO:0000256" key="1">
    <source>
        <dbReference type="SAM" id="SignalP"/>
    </source>
</evidence>
<dbReference type="Pfam" id="PF00144">
    <property type="entry name" value="Beta-lactamase"/>
    <property type="match status" value="1"/>
</dbReference>
<evidence type="ECO:0000313" key="3">
    <source>
        <dbReference type="EMBL" id="GGC76319.1"/>
    </source>
</evidence>
<evidence type="ECO:0000313" key="4">
    <source>
        <dbReference type="Proteomes" id="UP000651668"/>
    </source>
</evidence>
<dbReference type="InterPro" id="IPR012338">
    <property type="entry name" value="Beta-lactam/transpept-like"/>
</dbReference>
<sequence length="552" mass="62536">MIFRSTVIIFLNLFFCPFAFAQQSDTIADTPRNNPKTDEIYNGKILFSHQANPAESFSTASFLQSYKLTNKSNLFITVILEKTLTSYLQELAPGLNPDSLAKIGNYQFSFYIDQNLIYQTNLLPGAPNATQQQTQTRWNKPLIDNVHEGAWWSQSAWNRFMLNGGDTALTEGEHILRIELRPYIRSSKLKVGPLIAAGKLNINVNRKPVIDINGVRLSPIKGYNGFSVSNEKFDINRIKELRANIEADVFKHITSIVVIKNGRILVEEYFNGSSRDSLHDVRSVGKSFASTLTGIAINEGYLKSEQQRLKDFYRLQSFHNYSKAKENIRIEELLTMSSCFDGDDGDPQSPGNEENMYPTSNWVSFVLNLPVDTNKYQGQWHYLTAGAMLVGDILNGLVPGGLDTYAENKLFKPLGISKYQWQYTPQHVANTAGGIKMNSLDFAKFGQLYQNGGTWNNQKVLSKDWVAQTFTKHKEIIDRKGEYYGYLFWNKTFHSKNKNYETFYSSGNGGNEIFVFKDKPLVVVITATAYGSGYAHRQANLIVENYLLPAIF</sequence>
<dbReference type="AlphaFoldDB" id="A0A916XJC0"/>
<dbReference type="PANTHER" id="PTHR43283:SF7">
    <property type="entry name" value="BETA-LACTAMASE-RELATED DOMAIN-CONTAINING PROTEIN"/>
    <property type="match status" value="1"/>
</dbReference>
<name>A0A916XJC0_9SPHI</name>
<feature type="domain" description="Beta-lactamase-related" evidence="2">
    <location>
        <begin position="255"/>
        <end position="538"/>
    </location>
</feature>
<gene>
    <name evidence="3" type="ORF">GCM10011387_32630</name>
</gene>
<dbReference type="SUPFAM" id="SSF56601">
    <property type="entry name" value="beta-lactamase/transpeptidase-like"/>
    <property type="match status" value="1"/>
</dbReference>
<keyword evidence="1" id="KW-0732">Signal</keyword>
<dbReference type="EMBL" id="BMIL01000016">
    <property type="protein sequence ID" value="GGC76319.1"/>
    <property type="molecule type" value="Genomic_DNA"/>
</dbReference>
<reference evidence="3" key="1">
    <citation type="journal article" date="2014" name="Int. J. Syst. Evol. Microbiol.">
        <title>Complete genome sequence of Corynebacterium casei LMG S-19264T (=DSM 44701T), isolated from a smear-ripened cheese.</title>
        <authorList>
            <consortium name="US DOE Joint Genome Institute (JGI-PGF)"/>
            <person name="Walter F."/>
            <person name="Albersmeier A."/>
            <person name="Kalinowski J."/>
            <person name="Ruckert C."/>
        </authorList>
    </citation>
    <scope>NUCLEOTIDE SEQUENCE</scope>
    <source>
        <strain evidence="3">CGMCC 1.15343</strain>
    </source>
</reference>
<keyword evidence="4" id="KW-1185">Reference proteome</keyword>
<feature type="chain" id="PRO_5037495387" description="Beta-lactamase-related domain-containing protein" evidence="1">
    <location>
        <begin position="22"/>
        <end position="552"/>
    </location>
</feature>
<protein>
    <recommendedName>
        <fullName evidence="2">Beta-lactamase-related domain-containing protein</fullName>
    </recommendedName>
</protein>
<dbReference type="Gene3D" id="3.40.710.10">
    <property type="entry name" value="DD-peptidase/beta-lactamase superfamily"/>
    <property type="match status" value="1"/>
</dbReference>
<dbReference type="InterPro" id="IPR001466">
    <property type="entry name" value="Beta-lactam-related"/>
</dbReference>
<accession>A0A916XJC0</accession>
<feature type="signal peptide" evidence="1">
    <location>
        <begin position="1"/>
        <end position="21"/>
    </location>
</feature>
<dbReference type="InterPro" id="IPR050789">
    <property type="entry name" value="Diverse_Enzym_Activities"/>
</dbReference>
<proteinExistence type="predicted"/>
<dbReference type="PANTHER" id="PTHR43283">
    <property type="entry name" value="BETA-LACTAMASE-RELATED"/>
    <property type="match status" value="1"/>
</dbReference>
<organism evidence="3 4">
    <name type="scientific">Pedobacter quisquiliarum</name>
    <dbReference type="NCBI Taxonomy" id="1834438"/>
    <lineage>
        <taxon>Bacteria</taxon>
        <taxon>Pseudomonadati</taxon>
        <taxon>Bacteroidota</taxon>
        <taxon>Sphingobacteriia</taxon>
        <taxon>Sphingobacteriales</taxon>
        <taxon>Sphingobacteriaceae</taxon>
        <taxon>Pedobacter</taxon>
    </lineage>
</organism>
<evidence type="ECO:0000259" key="2">
    <source>
        <dbReference type="Pfam" id="PF00144"/>
    </source>
</evidence>
<dbReference type="Proteomes" id="UP000651668">
    <property type="component" value="Unassembled WGS sequence"/>
</dbReference>
<reference evidence="3" key="2">
    <citation type="submission" date="2020-09" db="EMBL/GenBank/DDBJ databases">
        <authorList>
            <person name="Sun Q."/>
            <person name="Zhou Y."/>
        </authorList>
    </citation>
    <scope>NUCLEOTIDE SEQUENCE</scope>
    <source>
        <strain evidence="3">CGMCC 1.15343</strain>
    </source>
</reference>
<comment type="caution">
    <text evidence="3">The sequence shown here is derived from an EMBL/GenBank/DDBJ whole genome shotgun (WGS) entry which is preliminary data.</text>
</comment>
<dbReference type="RefSeq" id="WP_188628007.1">
    <property type="nucleotide sequence ID" value="NZ_BMIL01000016.1"/>
</dbReference>